<evidence type="ECO:0000313" key="2">
    <source>
        <dbReference type="EMBL" id="MBB4904428.1"/>
    </source>
</evidence>
<accession>A0A7W7Q073</accession>
<protein>
    <submittedName>
        <fullName evidence="2">Uncharacterized protein</fullName>
    </submittedName>
</protein>
<dbReference type="Proteomes" id="UP000520767">
    <property type="component" value="Unassembled WGS sequence"/>
</dbReference>
<comment type="caution">
    <text evidence="2">The sequence shown here is derived from an EMBL/GenBank/DDBJ whole genome shotgun (WGS) entry which is preliminary data.</text>
</comment>
<keyword evidence="3" id="KW-1185">Reference proteome</keyword>
<organism evidence="2 3">
    <name type="scientific">Actinophytocola algeriensis</name>
    <dbReference type="NCBI Taxonomy" id="1768010"/>
    <lineage>
        <taxon>Bacteria</taxon>
        <taxon>Bacillati</taxon>
        <taxon>Actinomycetota</taxon>
        <taxon>Actinomycetes</taxon>
        <taxon>Pseudonocardiales</taxon>
        <taxon>Pseudonocardiaceae</taxon>
    </lineage>
</organism>
<proteinExistence type="predicted"/>
<sequence length="94" mass="9924">MKDPFITSGVMKDPFVALTVMKGPLIAPGVMKGPFMTSGHALKAPFTARRPTEQRRKPATQGLPAIPSTWRSPITPAQGGTTNGTGSKVEKPPP</sequence>
<feature type="region of interest" description="Disordered" evidence="1">
    <location>
        <begin position="45"/>
        <end position="94"/>
    </location>
</feature>
<evidence type="ECO:0000256" key="1">
    <source>
        <dbReference type="SAM" id="MobiDB-lite"/>
    </source>
</evidence>
<evidence type="ECO:0000313" key="3">
    <source>
        <dbReference type="Proteomes" id="UP000520767"/>
    </source>
</evidence>
<gene>
    <name evidence="2" type="ORF">FHR82_000638</name>
</gene>
<dbReference type="EMBL" id="JACHJQ010000001">
    <property type="protein sequence ID" value="MBB4904428.1"/>
    <property type="molecule type" value="Genomic_DNA"/>
</dbReference>
<name>A0A7W7Q073_9PSEU</name>
<reference evidence="2 3" key="1">
    <citation type="submission" date="2020-08" db="EMBL/GenBank/DDBJ databases">
        <title>Genomic Encyclopedia of Type Strains, Phase III (KMG-III): the genomes of soil and plant-associated and newly described type strains.</title>
        <authorList>
            <person name="Whitman W."/>
        </authorList>
    </citation>
    <scope>NUCLEOTIDE SEQUENCE [LARGE SCALE GENOMIC DNA]</scope>
    <source>
        <strain evidence="2 3">CECT 8960</strain>
    </source>
</reference>
<dbReference type="AlphaFoldDB" id="A0A7W7Q073"/>